<keyword evidence="9" id="KW-1185">Reference proteome</keyword>
<evidence type="ECO:0000256" key="6">
    <source>
        <dbReference type="SAM" id="SignalP"/>
    </source>
</evidence>
<evidence type="ECO:0000259" key="7">
    <source>
        <dbReference type="SMART" id="SM01418"/>
    </source>
</evidence>
<reference evidence="8" key="4">
    <citation type="submission" date="2025-08" db="UniProtKB">
        <authorList>
            <consortium name="Ensembl"/>
        </authorList>
    </citation>
    <scope>IDENTIFICATION</scope>
</reference>
<keyword evidence="5" id="KW-0044">Antibiotic</keyword>
<proteinExistence type="inferred from homology"/>
<dbReference type="Ensembl" id="ENSRFET00010029416.1">
    <property type="protein sequence ID" value="ENSRFEP00010027076.1"/>
    <property type="gene ID" value="ENSRFEG00010017970.1"/>
</dbReference>
<dbReference type="GO" id="GO:0002227">
    <property type="term" value="P:innate immune response in mucosa"/>
    <property type="evidence" value="ECO:0007669"/>
    <property type="project" value="TreeGrafter"/>
</dbReference>
<dbReference type="GO" id="GO:0050829">
    <property type="term" value="P:defense response to Gram-negative bacterium"/>
    <property type="evidence" value="ECO:0007669"/>
    <property type="project" value="TreeGrafter"/>
</dbReference>
<keyword evidence="2" id="KW-0929">Antimicrobial</keyword>
<feature type="chain" id="PRO_5025335882" description="Alpha-defensin N-terminal domain-containing protein" evidence="6">
    <location>
        <begin position="21"/>
        <end position="108"/>
    </location>
</feature>
<evidence type="ECO:0000256" key="5">
    <source>
        <dbReference type="ARBA" id="ARBA00023022"/>
    </source>
</evidence>
<feature type="domain" description="Alpha-defensin N-terminal" evidence="7">
    <location>
        <begin position="1"/>
        <end position="53"/>
    </location>
</feature>
<dbReference type="GO" id="GO:0050830">
    <property type="term" value="P:defense response to Gram-positive bacterium"/>
    <property type="evidence" value="ECO:0007669"/>
    <property type="project" value="TreeGrafter"/>
</dbReference>
<evidence type="ECO:0000256" key="4">
    <source>
        <dbReference type="ARBA" id="ARBA00022940"/>
    </source>
</evidence>
<dbReference type="InterPro" id="IPR016327">
    <property type="entry name" value="Alpha-defensin"/>
</dbReference>
<dbReference type="GO" id="GO:0071222">
    <property type="term" value="P:cellular response to lipopolysaccharide"/>
    <property type="evidence" value="ECO:0007669"/>
    <property type="project" value="TreeGrafter"/>
</dbReference>
<dbReference type="Pfam" id="PF00879">
    <property type="entry name" value="Defensin_propep"/>
    <property type="match status" value="1"/>
</dbReference>
<protein>
    <recommendedName>
        <fullName evidence="7">Alpha-defensin N-terminal domain-containing protein</fullName>
    </recommendedName>
</protein>
<accession>A0A671FN37</accession>
<dbReference type="GO" id="GO:0005615">
    <property type="term" value="C:extracellular space"/>
    <property type="evidence" value="ECO:0007669"/>
    <property type="project" value="InterPro"/>
</dbReference>
<evidence type="ECO:0000256" key="2">
    <source>
        <dbReference type="ARBA" id="ARBA00022529"/>
    </source>
</evidence>
<evidence type="ECO:0000313" key="9">
    <source>
        <dbReference type="Proteomes" id="UP000472240"/>
    </source>
</evidence>
<dbReference type="SMART" id="SM01418">
    <property type="entry name" value="Defensin_propep"/>
    <property type="match status" value="1"/>
</dbReference>
<evidence type="ECO:0000313" key="8">
    <source>
        <dbReference type="Ensembl" id="ENSRFEP00010027076.1"/>
    </source>
</evidence>
<dbReference type="PANTHER" id="PTHR11876:SF28">
    <property type="entry name" value="ALPHA-DEFENSIN 1"/>
    <property type="match status" value="1"/>
</dbReference>
<keyword evidence="4" id="KW-0211">Defensin</keyword>
<keyword evidence="3 6" id="KW-0732">Signal</keyword>
<dbReference type="Proteomes" id="UP000472240">
    <property type="component" value="Chromosome 20"/>
</dbReference>
<reference evidence="8 9" key="2">
    <citation type="journal article" date="2018" name="Annu Rev Anim Biosci">
        <title>Bat Biology, Genomes, and the Bat1K Project: To Generate Chromosome-Level Genomes for All Living Bat Species.</title>
        <authorList>
            <person name="Teeling E.C."/>
            <person name="Vernes S.C."/>
            <person name="Davalos L.M."/>
            <person name="Ray D.A."/>
            <person name="Gilbert M.T.P."/>
            <person name="Myers E."/>
        </authorList>
    </citation>
    <scope>NUCLEOTIDE SEQUENCE</scope>
</reference>
<comment type="similarity">
    <text evidence="1">Belongs to the alpha-defensin family.</text>
</comment>
<feature type="signal peptide" evidence="6">
    <location>
        <begin position="1"/>
        <end position="20"/>
    </location>
</feature>
<dbReference type="InParanoid" id="A0A671FN37"/>
<sequence>MRTLALLAAALLLLALQANAKSLRETDDQVPAQDLQPGAKGQDVAISFGDKQKLIGTDNSLRGKGIKYIMTKGDSTLVNTQCNTQMMYCDCTLETKVILLTSHPNKLK</sequence>
<dbReference type="GO" id="GO:0051673">
    <property type="term" value="P:disruption of plasma membrane integrity in another organism"/>
    <property type="evidence" value="ECO:0007669"/>
    <property type="project" value="TreeGrafter"/>
</dbReference>
<dbReference type="PANTHER" id="PTHR11876">
    <property type="entry name" value="ALPHA-DEFENSIN 1"/>
    <property type="match status" value="1"/>
</dbReference>
<reference evidence="8" key="5">
    <citation type="submission" date="2025-09" db="UniProtKB">
        <authorList>
            <consortium name="Ensembl"/>
        </authorList>
    </citation>
    <scope>IDENTIFICATION</scope>
</reference>
<reference evidence="9" key="3">
    <citation type="submission" date="2018-12" db="EMBL/GenBank/DDBJ databases">
        <title>G10K-VGP greater horseshoe bat female genome, primary haplotype.</title>
        <authorList>
            <person name="Teeling E."/>
            <person name="Myers G."/>
            <person name="Vernes S."/>
            <person name="Pippel M."/>
            <person name="Winkler S."/>
            <person name="Fedrigo O."/>
            <person name="Rhie A."/>
            <person name="Koren S."/>
            <person name="Phillippy A."/>
            <person name="Lewin H."/>
            <person name="Damas J."/>
            <person name="Howe K."/>
            <person name="Mountcastle J."/>
            <person name="Jarvis E.D."/>
        </authorList>
    </citation>
    <scope>NUCLEOTIDE SEQUENCE [LARGE SCALE GENOMIC DNA]</scope>
</reference>
<evidence type="ECO:0000256" key="1">
    <source>
        <dbReference type="ARBA" id="ARBA00006519"/>
    </source>
</evidence>
<dbReference type="GO" id="GO:0019731">
    <property type="term" value="P:antibacterial humoral response"/>
    <property type="evidence" value="ECO:0007669"/>
    <property type="project" value="TreeGrafter"/>
</dbReference>
<dbReference type="GO" id="GO:0061844">
    <property type="term" value="P:antimicrobial humoral immune response mediated by antimicrobial peptide"/>
    <property type="evidence" value="ECO:0007669"/>
    <property type="project" value="TreeGrafter"/>
</dbReference>
<dbReference type="GO" id="GO:0031012">
    <property type="term" value="C:extracellular matrix"/>
    <property type="evidence" value="ECO:0007669"/>
    <property type="project" value="TreeGrafter"/>
</dbReference>
<evidence type="ECO:0000256" key="3">
    <source>
        <dbReference type="ARBA" id="ARBA00022729"/>
    </source>
</evidence>
<organism evidence="8 9">
    <name type="scientific">Rhinolophus ferrumequinum</name>
    <name type="common">Greater horseshoe bat</name>
    <dbReference type="NCBI Taxonomy" id="59479"/>
    <lineage>
        <taxon>Eukaryota</taxon>
        <taxon>Metazoa</taxon>
        <taxon>Chordata</taxon>
        <taxon>Craniata</taxon>
        <taxon>Vertebrata</taxon>
        <taxon>Euteleostomi</taxon>
        <taxon>Mammalia</taxon>
        <taxon>Eutheria</taxon>
        <taxon>Laurasiatheria</taxon>
        <taxon>Chiroptera</taxon>
        <taxon>Yinpterochiroptera</taxon>
        <taxon>Rhinolophoidea</taxon>
        <taxon>Rhinolophidae</taxon>
        <taxon>Rhinolophinae</taxon>
        <taxon>Rhinolophus</taxon>
    </lineage>
</organism>
<dbReference type="AlphaFoldDB" id="A0A671FN37"/>
<reference evidence="8 9" key="1">
    <citation type="journal article" date="2015" name="Annu Rev Anim Biosci">
        <title>The Genome 10K Project: a way forward.</title>
        <authorList>
            <person name="Koepfli K.P."/>
            <person name="Paten B."/>
            <person name="O'Brien S.J."/>
            <person name="Koepfli K.P."/>
            <person name="Paten B."/>
            <person name="Antunes A."/>
            <person name="Belov K."/>
            <person name="Bustamante C."/>
            <person name="Castoe T.A."/>
            <person name="Clawson H."/>
            <person name="Crawford A.J."/>
            <person name="Diekhans M."/>
            <person name="Distel D."/>
            <person name="Durbin R."/>
            <person name="Earl D."/>
            <person name="Fujita M.K."/>
            <person name="Gamble T."/>
            <person name="Georges A."/>
            <person name="Gemmell N."/>
            <person name="Gilbert M.T."/>
            <person name="Graves J.M."/>
            <person name="Green R.E."/>
            <person name="Hickey G."/>
            <person name="Jarvis E.D."/>
            <person name="Johnson W."/>
            <person name="Komissarov A."/>
            <person name="Korf I."/>
            <person name="Kuhn R."/>
            <person name="Larkin D.M."/>
            <person name="Lewin H."/>
            <person name="Lopez J.V."/>
            <person name="Ma J."/>
            <person name="Marques-Bonet T."/>
            <person name="Miller W."/>
            <person name="Murphy R."/>
            <person name="Pevzner P."/>
            <person name="Shapiro B."/>
            <person name="Steiner C."/>
            <person name="Tamazian G."/>
            <person name="Venkatesh B."/>
            <person name="Wang J."/>
            <person name="Wayne R."/>
            <person name="Wiley E."/>
            <person name="Yang H."/>
            <person name="Zhang G."/>
            <person name="Haussler D."/>
            <person name="Ryder O."/>
            <person name="O'Brien S.J."/>
        </authorList>
    </citation>
    <scope>NUCLEOTIDE SEQUENCE</scope>
</reference>
<dbReference type="InterPro" id="IPR002366">
    <property type="entry name" value="Alpha-defensin_N"/>
</dbReference>
<name>A0A671FN37_RHIFE</name>